<reference evidence="1" key="1">
    <citation type="journal article" date="2020" name="Nature">
        <title>Giant virus diversity and host interactions through global metagenomics.</title>
        <authorList>
            <person name="Schulz F."/>
            <person name="Roux S."/>
            <person name="Paez-Espino D."/>
            <person name="Jungbluth S."/>
            <person name="Walsh D.A."/>
            <person name="Denef V.J."/>
            <person name="McMahon K.D."/>
            <person name="Konstantinidis K.T."/>
            <person name="Eloe-Fadrosh E.A."/>
            <person name="Kyrpides N.C."/>
            <person name="Woyke T."/>
        </authorList>
    </citation>
    <scope>NUCLEOTIDE SEQUENCE</scope>
    <source>
        <strain evidence="1">GVMAG-M-3300027708-39</strain>
    </source>
</reference>
<evidence type="ECO:0000313" key="1">
    <source>
        <dbReference type="EMBL" id="QHU04175.1"/>
    </source>
</evidence>
<organism evidence="1">
    <name type="scientific">viral metagenome</name>
    <dbReference type="NCBI Taxonomy" id="1070528"/>
    <lineage>
        <taxon>unclassified sequences</taxon>
        <taxon>metagenomes</taxon>
        <taxon>organismal metagenomes</taxon>
    </lineage>
</organism>
<accession>A0A6C0JEB6</accession>
<sequence>MQKQLQPHLQNLSLVDKQEVISRFPNIKLCYDNIIHNKVEIRKITINYDICSAIPCGKKCFAWFTQLHGKNVCLILELINRKQINDIKIYNCVFNKELIYGNHGTILYGTVFHFSQNPFFTVEDIFYHKDNDVTNANWSNKFNILTKIFENNIKQISYNKTFIVFGLPLMAKDSDELKRIIEEDVQYKIYNIQFRSFNKANTMDSVLLCDINNVVKIVPPIIKAESLPVSLPAPLPQPEPTQLTRPSQQIKNTQPNTMKIIPKDIIFRVKADIQNDIYHLYCLENNVEVFYNIAYIPDYKTSIMMNKLFRNIKENDNLDLLEESDDEEEFQNENIDRFVDMNKTLLMICKFNYKFKKWYPIKEFLGQNALPIDKKELNDREKPNYIQPKQYNNQYSNQYEKKRFINNNNNRKTTYKR</sequence>
<proteinExistence type="predicted"/>
<dbReference type="AlphaFoldDB" id="A0A6C0JEB6"/>
<protein>
    <submittedName>
        <fullName evidence="1">Uncharacterized protein</fullName>
    </submittedName>
</protein>
<name>A0A6C0JEB6_9ZZZZ</name>
<dbReference type="EMBL" id="MN740394">
    <property type="protein sequence ID" value="QHU04175.1"/>
    <property type="molecule type" value="Genomic_DNA"/>
</dbReference>